<dbReference type="InterPro" id="IPR018113">
    <property type="entry name" value="PTrfase_EIIB_Cys"/>
</dbReference>
<evidence type="ECO:0000256" key="4">
    <source>
        <dbReference type="ARBA" id="ARBA00022597"/>
    </source>
</evidence>
<dbReference type="Gene3D" id="3.30.1360.60">
    <property type="entry name" value="Glucose permease domain IIB"/>
    <property type="match status" value="1"/>
</dbReference>
<feature type="transmembrane region" description="Helical" evidence="12">
    <location>
        <begin position="12"/>
        <end position="34"/>
    </location>
</feature>
<dbReference type="InterPro" id="IPR050429">
    <property type="entry name" value="PTS_Glucose_EIICBA"/>
</dbReference>
<dbReference type="PROSITE" id="PS00371">
    <property type="entry name" value="PTS_EIIA_TYPE_1_HIS"/>
    <property type="match status" value="1"/>
</dbReference>
<dbReference type="NCBIfam" id="TIGR00826">
    <property type="entry name" value="EIIB_glc"/>
    <property type="match status" value="1"/>
</dbReference>
<dbReference type="NCBIfam" id="TIGR00830">
    <property type="entry name" value="PTBA"/>
    <property type="match status" value="1"/>
</dbReference>
<feature type="transmembrane region" description="Helical" evidence="12">
    <location>
        <begin position="274"/>
        <end position="290"/>
    </location>
</feature>
<dbReference type="InterPro" id="IPR013013">
    <property type="entry name" value="PTS_EIIC_1"/>
</dbReference>
<dbReference type="eggNOG" id="COG1264">
    <property type="taxonomic scope" value="Bacteria"/>
</dbReference>
<dbReference type="PROSITE" id="PS51098">
    <property type="entry name" value="PTS_EIIB_TYPE_1"/>
    <property type="match status" value="1"/>
</dbReference>
<accession>A0A0R1RJG3</accession>
<keyword evidence="7 12" id="KW-0812">Transmembrane</keyword>
<dbReference type="PANTHER" id="PTHR30009">
    <property type="entry name" value="CYTOCHROME C-TYPE SYNTHESIS PROTEIN AND PTS TRANSMEMBRANE COMPONENT"/>
    <property type="match status" value="1"/>
</dbReference>
<name>A0A0R1RJG3_9LACO</name>
<dbReference type="Gene3D" id="2.70.70.10">
    <property type="entry name" value="Glucose Permease (Domain IIA)"/>
    <property type="match status" value="1"/>
</dbReference>
<gene>
    <name evidence="16" type="ORF">FD35_GL000914</name>
</gene>
<feature type="transmembrane region" description="Helical" evidence="12">
    <location>
        <begin position="40"/>
        <end position="66"/>
    </location>
</feature>
<feature type="transmembrane region" description="Helical" evidence="12">
    <location>
        <begin position="302"/>
        <end position="324"/>
    </location>
</feature>
<dbReference type="PROSITE" id="PS51103">
    <property type="entry name" value="PTS_EIIC_TYPE_1"/>
    <property type="match status" value="1"/>
</dbReference>
<keyword evidence="6" id="KW-0598">Phosphotransferase system</keyword>
<dbReference type="GO" id="GO:0009401">
    <property type="term" value="P:phosphoenolpyruvate-dependent sugar phosphotransferase system"/>
    <property type="evidence" value="ECO:0007669"/>
    <property type="project" value="UniProtKB-KW"/>
</dbReference>
<dbReference type="InterPro" id="IPR003352">
    <property type="entry name" value="PTS_EIIC"/>
</dbReference>
<comment type="subcellular location">
    <subcellularLocation>
        <location evidence="1">Cell membrane</location>
        <topology evidence="1">Multi-pass membrane protein</topology>
    </subcellularLocation>
</comment>
<dbReference type="InterPro" id="IPR036878">
    <property type="entry name" value="Glu_permease_IIB"/>
</dbReference>
<feature type="transmembrane region" description="Helical" evidence="12">
    <location>
        <begin position="177"/>
        <end position="199"/>
    </location>
</feature>
<evidence type="ECO:0000256" key="3">
    <source>
        <dbReference type="ARBA" id="ARBA00022475"/>
    </source>
</evidence>
<comment type="caution">
    <text evidence="16">The sequence shown here is derived from an EMBL/GenBank/DDBJ whole genome shotgun (WGS) entry which is preliminary data.</text>
</comment>
<evidence type="ECO:0000256" key="1">
    <source>
        <dbReference type="ARBA" id="ARBA00004651"/>
    </source>
</evidence>
<dbReference type="PATRIC" id="fig|1114972.6.peg.923"/>
<dbReference type="FunFam" id="2.70.70.10:FF:000001">
    <property type="entry name" value="PTS system glucose-specific IIA component"/>
    <property type="match status" value="1"/>
</dbReference>
<dbReference type="GO" id="GO:0015764">
    <property type="term" value="P:N-acetylglucosamine transport"/>
    <property type="evidence" value="ECO:0007669"/>
    <property type="project" value="TreeGrafter"/>
</dbReference>
<dbReference type="GO" id="GO:0016301">
    <property type="term" value="F:kinase activity"/>
    <property type="evidence" value="ECO:0007669"/>
    <property type="project" value="UniProtKB-KW"/>
</dbReference>
<evidence type="ECO:0000256" key="5">
    <source>
        <dbReference type="ARBA" id="ARBA00022679"/>
    </source>
</evidence>
<evidence type="ECO:0000256" key="12">
    <source>
        <dbReference type="SAM" id="Phobius"/>
    </source>
</evidence>
<feature type="domain" description="PTS EIIC type-1" evidence="15">
    <location>
        <begin position="1"/>
        <end position="383"/>
    </location>
</feature>
<feature type="domain" description="PTS EIIB type-1" evidence="14">
    <location>
        <begin position="404"/>
        <end position="486"/>
    </location>
</feature>
<dbReference type="GO" id="GO:0019866">
    <property type="term" value="C:organelle inner membrane"/>
    <property type="evidence" value="ECO:0007669"/>
    <property type="project" value="InterPro"/>
</dbReference>
<dbReference type="SUPFAM" id="SSF51261">
    <property type="entry name" value="Duplicated hybrid motif"/>
    <property type="match status" value="1"/>
</dbReference>
<dbReference type="InterPro" id="IPR010974">
    <property type="entry name" value="PTS_IIBC_nag"/>
</dbReference>
<dbReference type="GO" id="GO:0090563">
    <property type="term" value="F:protein-phosphocysteine-sugar phosphotransferase activity"/>
    <property type="evidence" value="ECO:0007669"/>
    <property type="project" value="TreeGrafter"/>
</dbReference>
<keyword evidence="10 12" id="KW-0472">Membrane</keyword>
<evidence type="ECO:0000259" key="15">
    <source>
        <dbReference type="PROSITE" id="PS51103"/>
    </source>
</evidence>
<dbReference type="EMBL" id="AZFF01000015">
    <property type="protein sequence ID" value="KRL53803.1"/>
    <property type="molecule type" value="Genomic_DNA"/>
</dbReference>
<evidence type="ECO:0000256" key="11">
    <source>
        <dbReference type="PROSITE-ProRule" id="PRU00421"/>
    </source>
</evidence>
<sequence>MNMKDYFQRIGRSLMLPVATLPAAALLIGIGNWIGGKTTVGVFLVNGGTAILDNLALLFAIGLALGMSERQDGAAAVAGLVAYIVPDYMLNPTQLATLLHMKVSAVNPAFTAIHNNVLIGIIAGLIAAALYNRFHETKLPMALSFFSGKRCVPILAAVTMLAVTLVMLFVWPAVYGALVLFGTSIAKLGWVGAGLYGFFNRLLIPTGLHHALNAVFWFNVAGINDMGKWLAGTGVKGVTGMYMAGFFPVMMFGLPAGAYAIYRNAKPQNKKKTGSLMLAGAFASFFTGVSEPLEFSFMFVAWPLYVLHAIFTGLSLAFAAAMHWTAGFSFSAGFVDFLLSTRMPLAHLPLMLLVQGIVMAGIYYFGFDFAIKRFDLKTPGREDDVALADDNTADVAGATDDKYLRQGRRIWAAVGGKDNIQQMGNCTTRLRWKLNDTGKIDQPAIKAAGVPAVNVLDKHNVQIIVGTEVQFVEDALESIYRGEVPAVATAGVDETAGNAVDVFTPTDDAETTTTTFAAVATGRLVKLSDVADDTFAGKVLGDGYAVEPSANTIVSPVAGKLTMVFPTKHAFGVTTASGLEILVHVGINTVELDGKPFEVLATVGDELTAGQPVLDADIQAIRDAGKHATTMVVVTNMDHVDDVQVDAVKNVDAGDDVAVVKGH</sequence>
<keyword evidence="8" id="KW-0418">Kinase</keyword>
<proteinExistence type="predicted"/>
<evidence type="ECO:0000256" key="8">
    <source>
        <dbReference type="ARBA" id="ARBA00022777"/>
    </source>
</evidence>
<keyword evidence="9 12" id="KW-1133">Transmembrane helix</keyword>
<dbReference type="AlphaFoldDB" id="A0A0R1RJG3"/>
<dbReference type="NCBIfam" id="TIGR01998">
    <property type="entry name" value="PTS-II-BC-nag"/>
    <property type="match status" value="1"/>
</dbReference>
<dbReference type="InterPro" id="IPR001996">
    <property type="entry name" value="PTS_IIB_1"/>
</dbReference>
<keyword evidence="17" id="KW-1185">Reference proteome</keyword>
<dbReference type="Pfam" id="PF02378">
    <property type="entry name" value="PTS_EIIC"/>
    <property type="match status" value="1"/>
</dbReference>
<dbReference type="GO" id="GO:0005886">
    <property type="term" value="C:plasma membrane"/>
    <property type="evidence" value="ECO:0007669"/>
    <property type="project" value="UniProtKB-SubCell"/>
</dbReference>
<dbReference type="eggNOG" id="COG1263">
    <property type="taxonomic scope" value="Bacteria"/>
</dbReference>
<dbReference type="Pfam" id="PF00358">
    <property type="entry name" value="PTS_EIIA_1"/>
    <property type="match status" value="1"/>
</dbReference>
<keyword evidence="3" id="KW-1003">Cell membrane</keyword>
<protein>
    <submittedName>
        <fullName evidence="16">N-acetylglucosamine and glucose PTS, EIICBA</fullName>
    </submittedName>
</protein>
<keyword evidence="4" id="KW-0762">Sugar transport</keyword>
<feature type="transmembrane region" description="Helical" evidence="12">
    <location>
        <begin position="345"/>
        <end position="366"/>
    </location>
</feature>
<dbReference type="Proteomes" id="UP000051999">
    <property type="component" value="Unassembled WGS sequence"/>
</dbReference>
<keyword evidence="5" id="KW-0808">Transferase</keyword>
<evidence type="ECO:0000313" key="17">
    <source>
        <dbReference type="Proteomes" id="UP000051999"/>
    </source>
</evidence>
<dbReference type="CDD" id="cd00212">
    <property type="entry name" value="PTS_IIB_glc"/>
    <property type="match status" value="1"/>
</dbReference>
<evidence type="ECO:0000256" key="2">
    <source>
        <dbReference type="ARBA" id="ARBA00022448"/>
    </source>
</evidence>
<dbReference type="PROSITE" id="PS51093">
    <property type="entry name" value="PTS_EIIA_TYPE_1"/>
    <property type="match status" value="1"/>
</dbReference>
<evidence type="ECO:0000256" key="9">
    <source>
        <dbReference type="ARBA" id="ARBA00022989"/>
    </source>
</evidence>
<dbReference type="SUPFAM" id="SSF55604">
    <property type="entry name" value="Glucose permease domain IIB"/>
    <property type="match status" value="1"/>
</dbReference>
<dbReference type="GO" id="GO:0008982">
    <property type="term" value="F:protein-N(PI)-phosphohistidine-sugar phosphotransferase activity"/>
    <property type="evidence" value="ECO:0007669"/>
    <property type="project" value="InterPro"/>
</dbReference>
<dbReference type="InterPro" id="IPR011055">
    <property type="entry name" value="Dup_hybrid_motif"/>
</dbReference>
<reference evidence="16 17" key="1">
    <citation type="journal article" date="2015" name="Genome Announc.">
        <title>Expanding the biotechnology potential of lactobacilli through comparative genomics of 213 strains and associated genera.</title>
        <authorList>
            <person name="Sun Z."/>
            <person name="Harris H.M."/>
            <person name="McCann A."/>
            <person name="Guo C."/>
            <person name="Argimon S."/>
            <person name="Zhang W."/>
            <person name="Yang X."/>
            <person name="Jeffery I.B."/>
            <person name="Cooney J.C."/>
            <person name="Kagawa T.F."/>
            <person name="Liu W."/>
            <person name="Song Y."/>
            <person name="Salvetti E."/>
            <person name="Wrobel A."/>
            <person name="Rasinkangas P."/>
            <person name="Parkhill J."/>
            <person name="Rea M.C."/>
            <person name="O'Sullivan O."/>
            <person name="Ritari J."/>
            <person name="Douillard F.P."/>
            <person name="Paul Ross R."/>
            <person name="Yang R."/>
            <person name="Briner A.E."/>
            <person name="Felis G.E."/>
            <person name="de Vos W.M."/>
            <person name="Barrangou R."/>
            <person name="Klaenhammer T.R."/>
            <person name="Caufield P.W."/>
            <person name="Cui Y."/>
            <person name="Zhang H."/>
            <person name="O'Toole P.W."/>
        </authorList>
    </citation>
    <scope>NUCLEOTIDE SEQUENCE [LARGE SCALE GENOMIC DNA]</scope>
    <source>
        <strain evidence="16 17">DSM 15814</strain>
    </source>
</reference>
<dbReference type="InterPro" id="IPR001127">
    <property type="entry name" value="PTS_EIIA_1_perm"/>
</dbReference>
<dbReference type="GO" id="GO:0015572">
    <property type="term" value="F:N-acetylglucosamine transmembrane transporter activity"/>
    <property type="evidence" value="ECO:0007669"/>
    <property type="project" value="InterPro"/>
</dbReference>
<feature type="transmembrane region" description="Helical" evidence="12">
    <location>
        <begin position="110"/>
        <end position="131"/>
    </location>
</feature>
<evidence type="ECO:0000256" key="10">
    <source>
        <dbReference type="ARBA" id="ARBA00023136"/>
    </source>
</evidence>
<keyword evidence="2" id="KW-0813">Transport</keyword>
<feature type="transmembrane region" description="Helical" evidence="12">
    <location>
        <begin position="152"/>
        <end position="171"/>
    </location>
</feature>
<dbReference type="Pfam" id="PF00367">
    <property type="entry name" value="PTS_EIIB"/>
    <property type="match status" value="1"/>
</dbReference>
<feature type="domain" description="PTS EIIA type-1" evidence="13">
    <location>
        <begin position="532"/>
        <end position="636"/>
    </location>
</feature>
<feature type="transmembrane region" description="Helical" evidence="12">
    <location>
        <begin position="242"/>
        <end position="262"/>
    </location>
</feature>
<feature type="transmembrane region" description="Helical" evidence="12">
    <location>
        <begin position="73"/>
        <end position="90"/>
    </location>
</feature>
<evidence type="ECO:0000259" key="13">
    <source>
        <dbReference type="PROSITE" id="PS51093"/>
    </source>
</evidence>
<evidence type="ECO:0000259" key="14">
    <source>
        <dbReference type="PROSITE" id="PS51098"/>
    </source>
</evidence>
<evidence type="ECO:0000313" key="16">
    <source>
        <dbReference type="EMBL" id="KRL53803.1"/>
    </source>
</evidence>
<feature type="transmembrane region" description="Helical" evidence="12">
    <location>
        <begin position="211"/>
        <end position="230"/>
    </location>
</feature>
<evidence type="ECO:0000256" key="7">
    <source>
        <dbReference type="ARBA" id="ARBA00022692"/>
    </source>
</evidence>
<dbReference type="STRING" id="1114972.FD35_GL000914"/>
<organism evidence="16 17">
    <name type="scientific">Furfurilactobacillus rossiae DSM 15814</name>
    <dbReference type="NCBI Taxonomy" id="1114972"/>
    <lineage>
        <taxon>Bacteria</taxon>
        <taxon>Bacillati</taxon>
        <taxon>Bacillota</taxon>
        <taxon>Bacilli</taxon>
        <taxon>Lactobacillales</taxon>
        <taxon>Lactobacillaceae</taxon>
        <taxon>Furfurilactobacillus</taxon>
    </lineage>
</organism>
<dbReference type="PANTHER" id="PTHR30009:SF4">
    <property type="entry name" value="PTS SYSTEM N-ACETYLGLUCOSAMINE-SPECIFIC EIICBA COMPONENT"/>
    <property type="match status" value="1"/>
</dbReference>
<feature type="active site" description="Phosphocysteine intermediate; for EIIB activity" evidence="11">
    <location>
        <position position="426"/>
    </location>
</feature>
<dbReference type="eggNOG" id="COG2190">
    <property type="taxonomic scope" value="Bacteria"/>
</dbReference>
<evidence type="ECO:0000256" key="6">
    <source>
        <dbReference type="ARBA" id="ARBA00022683"/>
    </source>
</evidence>